<proteinExistence type="predicted"/>
<name>W8RNZ4_9RHOB</name>
<evidence type="ECO:0000313" key="4">
    <source>
        <dbReference type="Proteomes" id="UP000019593"/>
    </source>
</evidence>
<gene>
    <name evidence="3" type="ORF">roselon_00424</name>
</gene>
<reference evidence="3 4" key="1">
    <citation type="submission" date="2013-03" db="EMBL/GenBank/DDBJ databases">
        <authorList>
            <person name="Fiebig A."/>
            <person name="Goeker M."/>
            <person name="Klenk H.-P.P."/>
        </authorList>
    </citation>
    <scope>NUCLEOTIDE SEQUENCE [LARGE SCALE GENOMIC DNA]</scope>
    <source>
        <strain evidence="4">DSM 19469</strain>
    </source>
</reference>
<organism evidence="3 4">
    <name type="scientific">Roseicyclus elongatus DSM 19469</name>
    <dbReference type="NCBI Taxonomy" id="1294273"/>
    <lineage>
        <taxon>Bacteria</taxon>
        <taxon>Pseudomonadati</taxon>
        <taxon>Pseudomonadota</taxon>
        <taxon>Alphaproteobacteria</taxon>
        <taxon>Rhodobacterales</taxon>
        <taxon>Roseobacteraceae</taxon>
        <taxon>Roseicyclus</taxon>
    </lineage>
</organism>
<dbReference type="HOGENOM" id="CLU_068410_0_0_5"/>
<accession>W8RNZ4</accession>
<evidence type="ECO:0000313" key="3">
    <source>
        <dbReference type="EMBL" id="AHM02869.1"/>
    </source>
</evidence>
<dbReference type="EMBL" id="CP004372">
    <property type="protein sequence ID" value="AHM02869.1"/>
    <property type="molecule type" value="Genomic_DNA"/>
</dbReference>
<keyword evidence="4" id="KW-1185">Reference proteome</keyword>
<evidence type="ECO:0008006" key="5">
    <source>
        <dbReference type="Google" id="ProtNLM"/>
    </source>
</evidence>
<dbReference type="KEGG" id="red:roselon_00424"/>
<dbReference type="InterPro" id="IPR019088">
    <property type="entry name" value="CHP02186-rel_TM"/>
</dbReference>
<keyword evidence="1" id="KW-0812">Transmembrane</keyword>
<keyword evidence="1" id="KW-0472">Membrane</keyword>
<evidence type="ECO:0000256" key="2">
    <source>
        <dbReference type="SAM" id="SignalP"/>
    </source>
</evidence>
<dbReference type="AlphaFoldDB" id="W8RNZ4"/>
<dbReference type="STRING" id="1294273.roselon_00424"/>
<keyword evidence="1" id="KW-1133">Transmembrane helix</keyword>
<dbReference type="PATRIC" id="fig|1294273.3.peg.416"/>
<sequence length="253" mass="27891">MIRRLSLALLLLVASGSAALAERVVAGLSRDAISITTNFEGSEILIFGAVRREAPAPEGPPLEVIITVQGPSQPVTVRRKERRFGIWMNTEAIEVDSAPTFYAVASTAPLLIALTQTEDLRHQVSIPRAIRAVGTGVGDLENYTEALIRLRMDEFLYQLNEGAVTLRDDTLFDTSIRLPANLTEGDYRTRIFLTRDGQVIDAFETDIAVRKVGLERWIYNLAHQQPLVYGILSLIIAIAAGWGASAAFRFLRN</sequence>
<dbReference type="eggNOG" id="ENOG50315WQ">
    <property type="taxonomic scope" value="Bacteria"/>
</dbReference>
<feature type="signal peptide" evidence="2">
    <location>
        <begin position="1"/>
        <end position="20"/>
    </location>
</feature>
<evidence type="ECO:0000256" key="1">
    <source>
        <dbReference type="SAM" id="Phobius"/>
    </source>
</evidence>
<dbReference type="Proteomes" id="UP000019593">
    <property type="component" value="Chromosome"/>
</dbReference>
<protein>
    <recommendedName>
        <fullName evidence="5">Transmembrane protein</fullName>
    </recommendedName>
</protein>
<dbReference type="Pfam" id="PF09608">
    <property type="entry name" value="Alph_Pro_TM"/>
    <property type="match status" value="1"/>
</dbReference>
<feature type="transmembrane region" description="Helical" evidence="1">
    <location>
        <begin position="227"/>
        <end position="251"/>
    </location>
</feature>
<keyword evidence="2" id="KW-0732">Signal</keyword>
<feature type="chain" id="PRO_5004912631" description="Transmembrane protein" evidence="2">
    <location>
        <begin position="21"/>
        <end position="253"/>
    </location>
</feature>